<dbReference type="OrthoDB" id="5076396at2"/>
<name>A0A542Y9L1_9MICO</name>
<keyword evidence="2" id="KW-1185">Reference proteome</keyword>
<gene>
    <name evidence="1" type="ORF">FB468_2840</name>
</gene>
<comment type="caution">
    <text evidence="1">The sequence shown here is derived from an EMBL/GenBank/DDBJ whole genome shotgun (WGS) entry which is preliminary data.</text>
</comment>
<dbReference type="AlphaFoldDB" id="A0A542Y9L1"/>
<proteinExistence type="predicted"/>
<reference evidence="1 2" key="1">
    <citation type="submission" date="2019-06" db="EMBL/GenBank/DDBJ databases">
        <title>Sequencing the genomes of 1000 actinobacteria strains.</title>
        <authorList>
            <person name="Klenk H.-P."/>
        </authorList>
    </citation>
    <scope>NUCLEOTIDE SEQUENCE [LARGE SCALE GENOMIC DNA]</scope>
    <source>
        <strain evidence="1 2">DSM 8803</strain>
    </source>
</reference>
<dbReference type="EMBL" id="VFON01000001">
    <property type="protein sequence ID" value="TQL44771.1"/>
    <property type="molecule type" value="Genomic_DNA"/>
</dbReference>
<sequence length="67" mass="7466">MEDNGIEIPDDLEIRVWDPDSGYRTCRVCGGDCVPEPSGADRYGIRIMFVCPDHGAHSIVDPFADKR</sequence>
<accession>A0A542Y9L1</accession>
<protein>
    <submittedName>
        <fullName evidence="1">Uncharacterized protein</fullName>
    </submittedName>
</protein>
<dbReference type="RefSeq" id="WP_141887896.1">
    <property type="nucleotide sequence ID" value="NZ_BAAAUY010000018.1"/>
</dbReference>
<evidence type="ECO:0000313" key="2">
    <source>
        <dbReference type="Proteomes" id="UP000319094"/>
    </source>
</evidence>
<organism evidence="1 2">
    <name type="scientific">Leucobacter komagatae</name>
    <dbReference type="NCBI Taxonomy" id="55969"/>
    <lineage>
        <taxon>Bacteria</taxon>
        <taxon>Bacillati</taxon>
        <taxon>Actinomycetota</taxon>
        <taxon>Actinomycetes</taxon>
        <taxon>Micrococcales</taxon>
        <taxon>Microbacteriaceae</taxon>
        <taxon>Leucobacter</taxon>
    </lineage>
</organism>
<evidence type="ECO:0000313" key="1">
    <source>
        <dbReference type="EMBL" id="TQL44771.1"/>
    </source>
</evidence>
<dbReference type="Proteomes" id="UP000319094">
    <property type="component" value="Unassembled WGS sequence"/>
</dbReference>